<organism evidence="8 9">
    <name type="scientific">Odynerus spinipes</name>
    <dbReference type="NCBI Taxonomy" id="1348599"/>
    <lineage>
        <taxon>Eukaryota</taxon>
        <taxon>Metazoa</taxon>
        <taxon>Ecdysozoa</taxon>
        <taxon>Arthropoda</taxon>
        <taxon>Hexapoda</taxon>
        <taxon>Insecta</taxon>
        <taxon>Pterygota</taxon>
        <taxon>Neoptera</taxon>
        <taxon>Endopterygota</taxon>
        <taxon>Hymenoptera</taxon>
        <taxon>Apocrita</taxon>
        <taxon>Aculeata</taxon>
        <taxon>Vespoidea</taxon>
        <taxon>Vespidae</taxon>
        <taxon>Eumeninae</taxon>
        <taxon>Odynerus</taxon>
    </lineage>
</organism>
<dbReference type="PRINTS" id="PR00131">
    <property type="entry name" value="GLHYDRLASE1"/>
</dbReference>
<dbReference type="GO" id="GO:0008422">
    <property type="term" value="F:beta-glucosidase activity"/>
    <property type="evidence" value="ECO:0007669"/>
    <property type="project" value="TreeGrafter"/>
</dbReference>
<dbReference type="EC" id="3.2.1.21" evidence="2"/>
<feature type="active site" description="Nucleophile" evidence="5">
    <location>
        <position position="364"/>
    </location>
</feature>
<protein>
    <recommendedName>
        <fullName evidence="2">beta-glucosidase</fullName>
        <ecNumber evidence="2">3.2.1.21</ecNumber>
    </recommendedName>
</protein>
<evidence type="ECO:0000313" key="9">
    <source>
        <dbReference type="Proteomes" id="UP001258017"/>
    </source>
</evidence>
<reference evidence="8" key="2">
    <citation type="journal article" date="2023" name="Commun. Biol.">
        <title>Intrasexual cuticular hydrocarbon dimorphism in a wasp sheds light on hydrocarbon biosynthesis genes in Hymenoptera.</title>
        <authorList>
            <person name="Moris V.C."/>
            <person name="Podsiadlowski L."/>
            <person name="Martin S."/>
            <person name="Oeyen J.P."/>
            <person name="Donath A."/>
            <person name="Petersen M."/>
            <person name="Wilbrandt J."/>
            <person name="Misof B."/>
            <person name="Liedtke D."/>
            <person name="Thamm M."/>
            <person name="Scheiner R."/>
            <person name="Schmitt T."/>
            <person name="Niehuis O."/>
        </authorList>
    </citation>
    <scope>NUCLEOTIDE SEQUENCE</scope>
    <source>
        <strain evidence="8">GBR_01_08_01A</strain>
    </source>
</reference>
<dbReference type="AlphaFoldDB" id="A0AAD9RB77"/>
<keyword evidence="3" id="KW-0378">Hydrolase</keyword>
<evidence type="ECO:0000256" key="6">
    <source>
        <dbReference type="RuleBase" id="RU003690"/>
    </source>
</evidence>
<dbReference type="GO" id="GO:0005975">
    <property type="term" value="P:carbohydrate metabolic process"/>
    <property type="evidence" value="ECO:0007669"/>
    <property type="project" value="InterPro"/>
</dbReference>
<evidence type="ECO:0000313" key="8">
    <source>
        <dbReference type="EMBL" id="KAK2576538.1"/>
    </source>
</evidence>
<comment type="caution">
    <text evidence="8">The sequence shown here is derived from an EMBL/GenBank/DDBJ whole genome shotgun (WGS) entry which is preliminary data.</text>
</comment>
<feature type="signal peptide" evidence="7">
    <location>
        <begin position="1"/>
        <end position="20"/>
    </location>
</feature>
<dbReference type="PANTHER" id="PTHR10353:SF36">
    <property type="entry name" value="LP05116P"/>
    <property type="match status" value="1"/>
</dbReference>
<dbReference type="InterPro" id="IPR018120">
    <property type="entry name" value="Glyco_hydro_1_AS"/>
</dbReference>
<feature type="chain" id="PRO_5042106206" description="beta-glucosidase" evidence="7">
    <location>
        <begin position="21"/>
        <end position="470"/>
    </location>
</feature>
<comment type="similarity">
    <text evidence="1 6">Belongs to the glycosyl hydrolase 1 family.</text>
</comment>
<evidence type="ECO:0000256" key="3">
    <source>
        <dbReference type="ARBA" id="ARBA00022801"/>
    </source>
</evidence>
<dbReference type="InterPro" id="IPR001360">
    <property type="entry name" value="Glyco_hydro_1"/>
</dbReference>
<gene>
    <name evidence="8" type="ORF">KPH14_005860</name>
</gene>
<dbReference type="Gene3D" id="3.20.20.80">
    <property type="entry name" value="Glycosidases"/>
    <property type="match status" value="2"/>
</dbReference>
<dbReference type="PROSITE" id="PS00572">
    <property type="entry name" value="GLYCOSYL_HYDROL_F1_1"/>
    <property type="match status" value="1"/>
</dbReference>
<keyword evidence="4" id="KW-0326">Glycosidase</keyword>
<dbReference type="PANTHER" id="PTHR10353">
    <property type="entry name" value="GLYCOSYL HYDROLASE"/>
    <property type="match status" value="1"/>
</dbReference>
<name>A0AAD9RB77_9HYME</name>
<sequence length="470" mass="53785">MKHAASSLIIVSTLLASTCGSDFSEKNDEYLRFPPNFLIGAATAAYQIEGAWNVSDKAESNWDRFVHQKDERVFNNDTGDVACDSYHKFREDVALLKQVGMKAYRFSLSWPRILPTGFANKVSKDGIAYYHKLIDELLANDIEPIATIYHWDHPQVIEDAGGWLNPHIVDWFGDYARIVFKEFAPKVKKFITLNEPSDNCIHIYAMGIHAPAKMDLHGVGEYICGENMLKAHARAYRIYQQEFKDTYNGSLGDYPEIMKNLIASKSKKQGFPRSRLPELGADWVDYIRGTSDFLAVNHYTSVVIEPGDEELEPSFFNDQGLIRSQDPTWRTTISVWLKIIPEGFGSILRKLAEEYNNPLMYVTENGVSGNSSTDDDHRVNFYEEYLKEMLIAINRDNVNVKGYLLWSFLDSFEWERGYSEPFGIIHVNFTDPERKRTLKKSAHWWKEVIKCGSLKIPCSENENSVPTPSP</sequence>
<reference evidence="8" key="1">
    <citation type="submission" date="2021-08" db="EMBL/GenBank/DDBJ databases">
        <authorList>
            <person name="Misof B."/>
            <person name="Oliver O."/>
            <person name="Podsiadlowski L."/>
            <person name="Donath A."/>
            <person name="Peters R."/>
            <person name="Mayer C."/>
            <person name="Rust J."/>
            <person name="Gunkel S."/>
            <person name="Lesny P."/>
            <person name="Martin S."/>
            <person name="Oeyen J.P."/>
            <person name="Petersen M."/>
            <person name="Panagiotis P."/>
            <person name="Wilbrandt J."/>
            <person name="Tanja T."/>
        </authorList>
    </citation>
    <scope>NUCLEOTIDE SEQUENCE</scope>
    <source>
        <strain evidence="8">GBR_01_08_01A</strain>
        <tissue evidence="8">Thorax + abdomen</tissue>
    </source>
</reference>
<evidence type="ECO:0000256" key="5">
    <source>
        <dbReference type="PROSITE-ProRule" id="PRU10055"/>
    </source>
</evidence>
<evidence type="ECO:0000256" key="1">
    <source>
        <dbReference type="ARBA" id="ARBA00010838"/>
    </source>
</evidence>
<evidence type="ECO:0000256" key="7">
    <source>
        <dbReference type="SAM" id="SignalP"/>
    </source>
</evidence>
<evidence type="ECO:0000256" key="4">
    <source>
        <dbReference type="ARBA" id="ARBA00023295"/>
    </source>
</evidence>
<dbReference type="InterPro" id="IPR017853">
    <property type="entry name" value="GH"/>
</dbReference>
<evidence type="ECO:0000256" key="2">
    <source>
        <dbReference type="ARBA" id="ARBA00012744"/>
    </source>
</evidence>
<dbReference type="EMBL" id="JAIFRP010004406">
    <property type="protein sequence ID" value="KAK2576538.1"/>
    <property type="molecule type" value="Genomic_DNA"/>
</dbReference>
<proteinExistence type="inferred from homology"/>
<accession>A0AAD9RB77</accession>
<dbReference type="Pfam" id="PF00232">
    <property type="entry name" value="Glyco_hydro_1"/>
    <property type="match status" value="2"/>
</dbReference>
<keyword evidence="9" id="KW-1185">Reference proteome</keyword>
<dbReference type="Proteomes" id="UP001258017">
    <property type="component" value="Unassembled WGS sequence"/>
</dbReference>
<keyword evidence="7" id="KW-0732">Signal</keyword>
<dbReference type="SUPFAM" id="SSF51445">
    <property type="entry name" value="(Trans)glycosidases"/>
    <property type="match status" value="1"/>
</dbReference>